<dbReference type="EMBL" id="JAULUE010002069">
    <property type="protein sequence ID" value="KAK5874840.1"/>
    <property type="molecule type" value="Genomic_DNA"/>
</dbReference>
<accession>A0AAN7YEG2</accession>
<organism evidence="2 3">
    <name type="scientific">Champsocephalus esox</name>
    <name type="common">pike icefish</name>
    <dbReference type="NCBI Taxonomy" id="159716"/>
    <lineage>
        <taxon>Eukaryota</taxon>
        <taxon>Metazoa</taxon>
        <taxon>Chordata</taxon>
        <taxon>Craniata</taxon>
        <taxon>Vertebrata</taxon>
        <taxon>Euteleostomi</taxon>
        <taxon>Actinopterygii</taxon>
        <taxon>Neopterygii</taxon>
        <taxon>Teleostei</taxon>
        <taxon>Neoteleostei</taxon>
        <taxon>Acanthomorphata</taxon>
        <taxon>Eupercaria</taxon>
        <taxon>Perciformes</taxon>
        <taxon>Notothenioidei</taxon>
        <taxon>Channichthyidae</taxon>
        <taxon>Champsocephalus</taxon>
    </lineage>
</organism>
<feature type="compositionally biased region" description="Basic residues" evidence="1">
    <location>
        <begin position="26"/>
        <end position="37"/>
    </location>
</feature>
<sequence>MNISDVSPSMNTLPAPRDLHVRAGCKARGARRPRRHPAPSSVPPRESGAKQAAQDYKLPLKSRPKKAVDGAREHRGGVLLHKANIGGGAL</sequence>
<feature type="compositionally biased region" description="Basic and acidic residues" evidence="1">
    <location>
        <begin position="66"/>
        <end position="76"/>
    </location>
</feature>
<evidence type="ECO:0000313" key="3">
    <source>
        <dbReference type="Proteomes" id="UP001335648"/>
    </source>
</evidence>
<dbReference type="AlphaFoldDB" id="A0AAN7YEG2"/>
<protein>
    <submittedName>
        <fullName evidence="2">Uncharacterized protein</fullName>
    </submittedName>
</protein>
<keyword evidence="3" id="KW-1185">Reference proteome</keyword>
<evidence type="ECO:0000313" key="2">
    <source>
        <dbReference type="EMBL" id="KAK5874840.1"/>
    </source>
</evidence>
<comment type="caution">
    <text evidence="2">The sequence shown here is derived from an EMBL/GenBank/DDBJ whole genome shotgun (WGS) entry which is preliminary data.</text>
</comment>
<evidence type="ECO:0000256" key="1">
    <source>
        <dbReference type="SAM" id="MobiDB-lite"/>
    </source>
</evidence>
<feature type="region of interest" description="Disordered" evidence="1">
    <location>
        <begin position="26"/>
        <end position="90"/>
    </location>
</feature>
<gene>
    <name evidence="2" type="ORF">CesoFtcFv8_027389</name>
</gene>
<reference evidence="2 3" key="1">
    <citation type="journal article" date="2023" name="Mol. Biol. Evol.">
        <title>Genomics of Secondarily Temperate Adaptation in the Only Non-Antarctic Icefish.</title>
        <authorList>
            <person name="Rivera-Colon A.G."/>
            <person name="Rayamajhi N."/>
            <person name="Minhas B.F."/>
            <person name="Madrigal G."/>
            <person name="Bilyk K.T."/>
            <person name="Yoon V."/>
            <person name="Hune M."/>
            <person name="Gregory S."/>
            <person name="Cheng C.H.C."/>
            <person name="Catchen J.M."/>
        </authorList>
    </citation>
    <scope>NUCLEOTIDE SEQUENCE [LARGE SCALE GENOMIC DNA]</scope>
    <source>
        <strain evidence="2">JC2023a</strain>
    </source>
</reference>
<dbReference type="Proteomes" id="UP001335648">
    <property type="component" value="Unassembled WGS sequence"/>
</dbReference>
<name>A0AAN7YEG2_9TELE</name>
<proteinExistence type="predicted"/>